<dbReference type="Proteomes" id="UP001108089">
    <property type="component" value="Unassembled WGS sequence"/>
</dbReference>
<dbReference type="PANTHER" id="PTHR12526">
    <property type="entry name" value="GLYCOSYLTRANSFERASE"/>
    <property type="match status" value="1"/>
</dbReference>
<gene>
    <name evidence="5" type="ORF">L1892_17365</name>
</gene>
<name>A0ABS9DLM7_9ACTN</name>
<dbReference type="InterPro" id="IPR028098">
    <property type="entry name" value="Glyco_trans_4-like_N"/>
</dbReference>
<feature type="domain" description="Glycosyl transferase family 1" evidence="3">
    <location>
        <begin position="191"/>
        <end position="351"/>
    </location>
</feature>
<dbReference type="EC" id="2.4.-.-" evidence="5"/>
<organism evidence="5 6">
    <name type="scientific">Gordonia tangerina</name>
    <dbReference type="NCBI Taxonomy" id="2911060"/>
    <lineage>
        <taxon>Bacteria</taxon>
        <taxon>Bacillati</taxon>
        <taxon>Actinomycetota</taxon>
        <taxon>Actinomycetes</taxon>
        <taxon>Mycobacteriales</taxon>
        <taxon>Gordoniaceae</taxon>
        <taxon>Gordonia</taxon>
    </lineage>
</organism>
<feature type="domain" description="Glycosyltransferase subfamily 4-like N-terminal" evidence="4">
    <location>
        <begin position="18"/>
        <end position="176"/>
    </location>
</feature>
<dbReference type="RefSeq" id="WP_235724900.1">
    <property type="nucleotide sequence ID" value="NZ_JAKGCU010000018.1"/>
</dbReference>
<evidence type="ECO:0000313" key="6">
    <source>
        <dbReference type="Proteomes" id="UP001108089"/>
    </source>
</evidence>
<dbReference type="SUPFAM" id="SSF53756">
    <property type="entry name" value="UDP-Glycosyltransferase/glycogen phosphorylase"/>
    <property type="match status" value="2"/>
</dbReference>
<evidence type="ECO:0000313" key="5">
    <source>
        <dbReference type="EMBL" id="MCF3940145.1"/>
    </source>
</evidence>
<comment type="caution">
    <text evidence="5">The sequence shown here is derived from an EMBL/GenBank/DDBJ whole genome shotgun (WGS) entry which is preliminary data.</text>
</comment>
<dbReference type="GO" id="GO:0016757">
    <property type="term" value="F:glycosyltransferase activity"/>
    <property type="evidence" value="ECO:0007669"/>
    <property type="project" value="UniProtKB-KW"/>
</dbReference>
<dbReference type="Pfam" id="PF13439">
    <property type="entry name" value="Glyco_transf_4"/>
    <property type="match status" value="2"/>
</dbReference>
<keyword evidence="2 5" id="KW-0808">Transferase</keyword>
<evidence type="ECO:0000256" key="1">
    <source>
        <dbReference type="ARBA" id="ARBA00022676"/>
    </source>
</evidence>
<evidence type="ECO:0000256" key="2">
    <source>
        <dbReference type="ARBA" id="ARBA00022679"/>
    </source>
</evidence>
<dbReference type="Gene3D" id="3.40.50.2000">
    <property type="entry name" value="Glycogen Phosphorylase B"/>
    <property type="match status" value="4"/>
</dbReference>
<evidence type="ECO:0000259" key="3">
    <source>
        <dbReference type="Pfam" id="PF00534"/>
    </source>
</evidence>
<dbReference type="PANTHER" id="PTHR12526:SF630">
    <property type="entry name" value="GLYCOSYLTRANSFERASE"/>
    <property type="match status" value="1"/>
</dbReference>
<dbReference type="InterPro" id="IPR001296">
    <property type="entry name" value="Glyco_trans_1"/>
</dbReference>
<keyword evidence="1 5" id="KW-0328">Glycosyltransferase</keyword>
<feature type="domain" description="Glycosyltransferase subfamily 4-like N-terminal" evidence="4">
    <location>
        <begin position="395"/>
        <end position="561"/>
    </location>
</feature>
<protein>
    <submittedName>
        <fullName evidence="5">Glycosyltransferase</fullName>
        <ecNumber evidence="5">2.4.-.-</ecNumber>
    </submittedName>
</protein>
<sequence>MTADHRIRVLYVVPDLGIGGAERHVTTLMPALDPDRFDPAVICIGDEGALFSSLARARVPALALHRTKRQAPAALRDLIREFRRFDPDVVITRGYSAEGLGRIAAFLTRVPVSIVWVHNCGETEPLGRLRRLLDTVLDKATTAYFGVARAQLPYLVDERGYAPAKVTIIHNGVDPSEFDPRDDRSALADAGVGEDHPVVGIVAAMRPEKDHTLFLEAASKVLQTLPDARFALVGDGPLRSDLERRARELGIDEAVVFTGPRSDIPEVMRAIDVLVLCSYTVECFPMALLEAMAAGRPAVCTDVGGVGEMVVPGHTGYLIAPHDPAALAERLITLMSDADLRREMGSSARRRVEDEFSLSASIAGTQSAITELVPSETSTPTSPLVLTVVLDLTYVGGVEKLLLNLFRSFDDAVVVPRIVCLREAGPLADDFRAHGFEVTELDSTHRRRGRRDPRRIADLVADLRRSQTDVVLVPHHHRAALLIGRLAARVARVPNIVAAHDMDLTSVGGRVLPRATVSTLWLSDALVLLTRAQGDYLHREEGVGRTIASTTREIVIPNGIPIGEAPGAQARLRARERLGLSPDDFAIGIVARLSPQKAHEVLFTAVASLATDHPNTCLLVIGGGQRESELRSLAADLGIDEQVAFIGVRDDVPDILPGLDVSCLSSVHEGVPIIMIESMAAGLPVVATDCGSLRDLITDDDNGYLVPVSDAEAMAARLTRLADDPDLRARLGANGRRRARTEFPIAATARDYERLLAELTNRKVR</sequence>
<dbReference type="EMBL" id="JAKGCU010000018">
    <property type="protein sequence ID" value="MCF3940145.1"/>
    <property type="molecule type" value="Genomic_DNA"/>
</dbReference>
<dbReference type="Pfam" id="PF00534">
    <property type="entry name" value="Glycos_transf_1"/>
    <property type="match status" value="2"/>
</dbReference>
<evidence type="ECO:0000259" key="4">
    <source>
        <dbReference type="Pfam" id="PF13439"/>
    </source>
</evidence>
<keyword evidence="6" id="KW-1185">Reference proteome</keyword>
<accession>A0ABS9DLM7</accession>
<proteinExistence type="predicted"/>
<reference evidence="5" key="1">
    <citation type="submission" date="2022-01" db="EMBL/GenBank/DDBJ databases">
        <title>Gordonia xiamenensis sp. nov., isolated from surface seawater in Xiamen.</title>
        <authorList>
            <person name="He Y.F."/>
        </authorList>
    </citation>
    <scope>NUCLEOTIDE SEQUENCE</scope>
    <source>
        <strain evidence="5">GW1C4-4</strain>
    </source>
</reference>
<feature type="domain" description="Glycosyl transferase family 1" evidence="3">
    <location>
        <begin position="574"/>
        <end position="738"/>
    </location>
</feature>